<name>A0A8H6XFB5_9AGAR</name>
<organism evidence="1 2">
    <name type="scientific">Mycena venus</name>
    <dbReference type="NCBI Taxonomy" id="2733690"/>
    <lineage>
        <taxon>Eukaryota</taxon>
        <taxon>Fungi</taxon>
        <taxon>Dikarya</taxon>
        <taxon>Basidiomycota</taxon>
        <taxon>Agaricomycotina</taxon>
        <taxon>Agaricomycetes</taxon>
        <taxon>Agaricomycetidae</taxon>
        <taxon>Agaricales</taxon>
        <taxon>Marasmiineae</taxon>
        <taxon>Mycenaceae</taxon>
        <taxon>Mycena</taxon>
    </lineage>
</organism>
<dbReference type="Proteomes" id="UP000620124">
    <property type="component" value="Unassembled WGS sequence"/>
</dbReference>
<proteinExistence type="predicted"/>
<protein>
    <submittedName>
        <fullName evidence="1">Uncharacterized protein</fullName>
    </submittedName>
</protein>
<reference evidence="1" key="1">
    <citation type="submission" date="2020-05" db="EMBL/GenBank/DDBJ databases">
        <title>Mycena genomes resolve the evolution of fungal bioluminescence.</title>
        <authorList>
            <person name="Tsai I.J."/>
        </authorList>
    </citation>
    <scope>NUCLEOTIDE SEQUENCE</scope>
    <source>
        <strain evidence="1">CCC161011</strain>
    </source>
</reference>
<gene>
    <name evidence="1" type="ORF">MVEN_01959000</name>
</gene>
<dbReference type="EMBL" id="JACAZI010000019">
    <property type="protein sequence ID" value="KAF7340395.1"/>
    <property type="molecule type" value="Genomic_DNA"/>
</dbReference>
<accession>A0A8H6XFB5</accession>
<comment type="caution">
    <text evidence="1">The sequence shown here is derived from an EMBL/GenBank/DDBJ whole genome shotgun (WGS) entry which is preliminary data.</text>
</comment>
<keyword evidence="2" id="KW-1185">Reference proteome</keyword>
<dbReference type="AlphaFoldDB" id="A0A8H6XFB5"/>
<dbReference type="OrthoDB" id="3037219at2759"/>
<evidence type="ECO:0000313" key="1">
    <source>
        <dbReference type="EMBL" id="KAF7340395.1"/>
    </source>
</evidence>
<sequence length="187" mass="20377">MSDLGSVGAAQFECEVNAGNDVTSCYPVAETIALQDEFAAFVWNSNLPDLVQAGFVDIQLFHADSRQQVFNFSHVANPSGIAGTVSVPVNDSWWGDAGGSWAGTNISHPFFWVITRADEPNGGRPQATFTAVSHRRPWPNPSVRHKLYHPQPVALVPPIHQVNQPVQGCLAVTPRKCLRYVRLSSGE</sequence>
<evidence type="ECO:0000313" key="2">
    <source>
        <dbReference type="Proteomes" id="UP000620124"/>
    </source>
</evidence>